<dbReference type="AlphaFoldDB" id="A0A843AEF8"/>
<organism evidence="10 11">
    <name type="scientific">Fervidicoccus fontis</name>
    <dbReference type="NCBI Taxonomy" id="683846"/>
    <lineage>
        <taxon>Archaea</taxon>
        <taxon>Thermoproteota</taxon>
        <taxon>Thermoprotei</taxon>
        <taxon>Fervidicoccales</taxon>
        <taxon>Fervidicoccaceae</taxon>
        <taxon>Fervidicoccus</taxon>
    </lineage>
</organism>
<dbReference type="RefSeq" id="WP_193803846.1">
    <property type="nucleotide sequence ID" value="NZ_JADEZV010000003.1"/>
</dbReference>
<comment type="similarity">
    <text evidence="4">Belongs to the ABC transporter superfamily. Sulfate/tungstate importer (TC 3.A.1.6) family.</text>
</comment>
<dbReference type="InterPro" id="IPR003439">
    <property type="entry name" value="ABC_transporter-like_ATP-bd"/>
</dbReference>
<comment type="caution">
    <text evidence="10">The sequence shown here is derived from an EMBL/GenBank/DDBJ whole genome shotgun (WGS) entry which is preliminary data.</text>
</comment>
<evidence type="ECO:0000259" key="9">
    <source>
        <dbReference type="PROSITE" id="PS50893"/>
    </source>
</evidence>
<evidence type="ECO:0000256" key="1">
    <source>
        <dbReference type="ARBA" id="ARBA00022448"/>
    </source>
</evidence>
<dbReference type="SUPFAM" id="SSF52540">
    <property type="entry name" value="P-loop containing nucleoside triphosphate hydrolases"/>
    <property type="match status" value="1"/>
</dbReference>
<dbReference type="GO" id="GO:1901238">
    <property type="term" value="F:ABC-type tungstate transporter activity"/>
    <property type="evidence" value="ECO:0007669"/>
    <property type="project" value="UniProtKB-EC"/>
</dbReference>
<comment type="subunit">
    <text evidence="5">The complex is composed of two ATP-binding proteins (WtpC), two transmembrane proteins (WtpB) and a solute-binding protein (WtpA).</text>
</comment>
<evidence type="ECO:0000256" key="4">
    <source>
        <dbReference type="ARBA" id="ARBA00038307"/>
    </source>
</evidence>
<keyword evidence="2" id="KW-0547">Nucleotide-binding</keyword>
<dbReference type="GO" id="GO:0016887">
    <property type="term" value="F:ATP hydrolysis activity"/>
    <property type="evidence" value="ECO:0007669"/>
    <property type="project" value="InterPro"/>
</dbReference>
<dbReference type="PROSITE" id="PS50893">
    <property type="entry name" value="ABC_TRANSPORTER_2"/>
    <property type="match status" value="1"/>
</dbReference>
<feature type="domain" description="ABC transporter" evidence="9">
    <location>
        <begin position="3"/>
        <end position="235"/>
    </location>
</feature>
<dbReference type="SMART" id="SM00382">
    <property type="entry name" value="AAA"/>
    <property type="match status" value="1"/>
</dbReference>
<evidence type="ECO:0000256" key="3">
    <source>
        <dbReference type="ARBA" id="ARBA00022840"/>
    </source>
</evidence>
<dbReference type="EC" id="7.3.2.6" evidence="6"/>
<protein>
    <recommendedName>
        <fullName evidence="7">Molybdate/tungstate import ATP-binding protein WtpC</fullName>
        <ecNumber evidence="6">7.3.2.6</ecNumber>
    </recommendedName>
</protein>
<reference evidence="10" key="1">
    <citation type="submission" date="2020-10" db="EMBL/GenBank/DDBJ databases">
        <title>Fervidococcus fontis strain 3639Fd - the first crenarchaeon capable of growth on lipids.</title>
        <authorList>
            <person name="Kochetkova T.V."/>
            <person name="Elcheninov A.G."/>
            <person name="Toschakov S.V."/>
            <person name="Kublanov I.V."/>
        </authorList>
    </citation>
    <scope>NUCLEOTIDE SEQUENCE</scope>
    <source>
        <strain evidence="10">3639Fd</strain>
    </source>
</reference>
<dbReference type="EMBL" id="JADEZV010000003">
    <property type="protein sequence ID" value="MBE9391456.1"/>
    <property type="molecule type" value="Genomic_DNA"/>
</dbReference>
<evidence type="ECO:0000256" key="5">
    <source>
        <dbReference type="ARBA" id="ARBA00038781"/>
    </source>
</evidence>
<proteinExistence type="inferred from homology"/>
<name>A0A843AEF8_9CREN</name>
<keyword evidence="1" id="KW-0813">Transport</keyword>
<keyword evidence="3 10" id="KW-0067">ATP-binding</keyword>
<dbReference type="Gene3D" id="3.40.50.300">
    <property type="entry name" value="P-loop containing nucleotide triphosphate hydrolases"/>
    <property type="match status" value="1"/>
</dbReference>
<dbReference type="InterPro" id="IPR017871">
    <property type="entry name" value="ABC_transporter-like_CS"/>
</dbReference>
<dbReference type="Proteomes" id="UP000652307">
    <property type="component" value="Unassembled WGS sequence"/>
</dbReference>
<evidence type="ECO:0000256" key="7">
    <source>
        <dbReference type="ARBA" id="ARBA00041133"/>
    </source>
</evidence>
<gene>
    <name evidence="10" type="ORF">IOK49_05140</name>
</gene>
<comment type="catalytic activity">
    <reaction evidence="8">
        <text>tungstate(in) + ATP + H2O = tungstate(out) + ADP + phosphate + H(+)</text>
        <dbReference type="Rhea" id="RHEA:35027"/>
        <dbReference type="ChEBI" id="CHEBI:15377"/>
        <dbReference type="ChEBI" id="CHEBI:15378"/>
        <dbReference type="ChEBI" id="CHEBI:30616"/>
        <dbReference type="ChEBI" id="CHEBI:43474"/>
        <dbReference type="ChEBI" id="CHEBI:46502"/>
        <dbReference type="ChEBI" id="CHEBI:456216"/>
        <dbReference type="EC" id="7.3.2.6"/>
    </reaction>
</comment>
<evidence type="ECO:0000313" key="11">
    <source>
        <dbReference type="Proteomes" id="UP000652307"/>
    </source>
</evidence>
<dbReference type="InterPro" id="IPR050093">
    <property type="entry name" value="ABC_SmlMolc_Importer"/>
</dbReference>
<sequence>MSDNSLDVIGLEAYLGGFHLGPINLNLKKNGVGLIIGPNGAGKSTLLKVILGLIDAKRGSIILNGREITKLPTEKRNIGYVPQSYALFENMTVRENIEFGLKVRKIPLNERNERVLNLARELKIEDLLNKKVSILSGGQKQRVALARALAILPDLLLLDEPFSNLDPQSFVNAIDLLDRTVARIGLSTIIVSQNASNLLKIATDVFFMKNGKMLYLGDPDKALRDPKVLEAAIYLGFDNFIKLSDVKKHANIFSDIQEKDGYLALRSNDISIVESEDNCEGFLIKGKLIKIYPEVNGSLYGELEIEEGTIIKARIQGITSIKDSLDICINKNKASLILENFNS</sequence>
<evidence type="ECO:0000256" key="2">
    <source>
        <dbReference type="ARBA" id="ARBA00022741"/>
    </source>
</evidence>
<dbReference type="PROSITE" id="PS00211">
    <property type="entry name" value="ABC_TRANSPORTER_1"/>
    <property type="match status" value="1"/>
</dbReference>
<dbReference type="PANTHER" id="PTHR42781">
    <property type="entry name" value="SPERMIDINE/PUTRESCINE IMPORT ATP-BINDING PROTEIN POTA"/>
    <property type="match status" value="1"/>
</dbReference>
<dbReference type="InterPro" id="IPR003593">
    <property type="entry name" value="AAA+_ATPase"/>
</dbReference>
<dbReference type="Pfam" id="PF00005">
    <property type="entry name" value="ABC_tran"/>
    <property type="match status" value="1"/>
</dbReference>
<dbReference type="PANTHER" id="PTHR42781:SF4">
    <property type="entry name" value="SPERMIDINE_PUTRESCINE IMPORT ATP-BINDING PROTEIN POTA"/>
    <property type="match status" value="1"/>
</dbReference>
<dbReference type="InterPro" id="IPR027417">
    <property type="entry name" value="P-loop_NTPase"/>
</dbReference>
<accession>A0A843AEF8</accession>
<dbReference type="GO" id="GO:0005524">
    <property type="term" value="F:ATP binding"/>
    <property type="evidence" value="ECO:0007669"/>
    <property type="project" value="UniProtKB-KW"/>
</dbReference>
<evidence type="ECO:0000256" key="8">
    <source>
        <dbReference type="ARBA" id="ARBA00047936"/>
    </source>
</evidence>
<evidence type="ECO:0000313" key="10">
    <source>
        <dbReference type="EMBL" id="MBE9391456.1"/>
    </source>
</evidence>
<evidence type="ECO:0000256" key="6">
    <source>
        <dbReference type="ARBA" id="ARBA00039025"/>
    </source>
</evidence>